<evidence type="ECO:0000259" key="15">
    <source>
        <dbReference type="PROSITE" id="PS50880"/>
    </source>
</evidence>
<keyword evidence="17" id="KW-1185">Reference proteome</keyword>
<dbReference type="eggNOG" id="COG0358">
    <property type="taxonomic scope" value="Bacteria"/>
</dbReference>
<keyword evidence="2 12" id="KW-0639">Primosome</keyword>
<dbReference type="InterPro" id="IPR050219">
    <property type="entry name" value="DnaG_primase"/>
</dbReference>
<keyword evidence="6 13" id="KW-0479">Metal-binding</keyword>
<keyword evidence="7" id="KW-0863">Zinc-finger</keyword>
<comment type="subunit">
    <text evidence="12">Monomer. Interacts with DnaB.</text>
</comment>
<dbReference type="SMART" id="SM00493">
    <property type="entry name" value="TOPRIM"/>
    <property type="match status" value="1"/>
</dbReference>
<dbReference type="InterPro" id="IPR006171">
    <property type="entry name" value="TOPRIM_dom"/>
</dbReference>
<comment type="similarity">
    <text evidence="12 13">Belongs to the DnaG primase family.</text>
</comment>
<dbReference type="PATRIC" id="fig|926562.3.peg.2738"/>
<dbReference type="PANTHER" id="PTHR30313:SF2">
    <property type="entry name" value="DNA PRIMASE"/>
    <property type="match status" value="1"/>
</dbReference>
<evidence type="ECO:0000256" key="12">
    <source>
        <dbReference type="HAMAP-Rule" id="MF_00974"/>
    </source>
</evidence>
<dbReference type="SUPFAM" id="SSF56731">
    <property type="entry name" value="DNA primase core"/>
    <property type="match status" value="1"/>
</dbReference>
<evidence type="ECO:0000256" key="6">
    <source>
        <dbReference type="ARBA" id="ARBA00022723"/>
    </source>
</evidence>
<evidence type="ECO:0000256" key="3">
    <source>
        <dbReference type="ARBA" id="ARBA00022679"/>
    </source>
</evidence>
<evidence type="ECO:0000256" key="10">
    <source>
        <dbReference type="ARBA" id="ARBA00023125"/>
    </source>
</evidence>
<evidence type="ECO:0000313" key="16">
    <source>
        <dbReference type="EMBL" id="AEV33683.1"/>
    </source>
</evidence>
<evidence type="ECO:0000256" key="5">
    <source>
        <dbReference type="ARBA" id="ARBA00022705"/>
    </source>
</evidence>
<evidence type="ECO:0000256" key="7">
    <source>
        <dbReference type="ARBA" id="ARBA00022771"/>
    </source>
</evidence>
<keyword evidence="8 13" id="KW-0862">Zinc</keyword>
<dbReference type="InterPro" id="IPR034151">
    <property type="entry name" value="TOPRIM_DnaG_bac"/>
</dbReference>
<dbReference type="InterPro" id="IPR036977">
    <property type="entry name" value="DNA_primase_Znf_CHC2"/>
</dbReference>
<evidence type="ECO:0000256" key="2">
    <source>
        <dbReference type="ARBA" id="ARBA00022515"/>
    </source>
</evidence>
<dbReference type="EMBL" id="CP003156">
    <property type="protein sequence ID" value="AEV33683.1"/>
    <property type="molecule type" value="Genomic_DNA"/>
</dbReference>
<evidence type="ECO:0000256" key="4">
    <source>
        <dbReference type="ARBA" id="ARBA00022695"/>
    </source>
</evidence>
<dbReference type="Gene3D" id="3.90.980.10">
    <property type="entry name" value="DNA primase, catalytic core, N-terminal domain"/>
    <property type="match status" value="1"/>
</dbReference>
<keyword evidence="11 12" id="KW-0804">Transcription</keyword>
<evidence type="ECO:0000313" key="17">
    <source>
        <dbReference type="Proteomes" id="UP000005631"/>
    </source>
</evidence>
<dbReference type="Pfam" id="PF08275">
    <property type="entry name" value="DNAG_N"/>
    <property type="match status" value="1"/>
</dbReference>
<proteinExistence type="inferred from homology"/>
<dbReference type="EC" id="2.7.7.101" evidence="12"/>
<dbReference type="FunFam" id="3.90.580.10:FF:000001">
    <property type="entry name" value="DNA primase"/>
    <property type="match status" value="1"/>
</dbReference>
<dbReference type="InterPro" id="IPR006295">
    <property type="entry name" value="DNA_primase_DnaG"/>
</dbReference>
<keyword evidence="4 12" id="KW-0548">Nucleotidyltransferase</keyword>
<comment type="caution">
    <text evidence="12">Lacks conserved residue(s) required for the propagation of feature annotation.</text>
</comment>
<evidence type="ECO:0000256" key="9">
    <source>
        <dbReference type="ARBA" id="ARBA00022842"/>
    </source>
</evidence>
<feature type="coiled-coil region" evidence="14">
    <location>
        <begin position="433"/>
        <end position="460"/>
    </location>
</feature>
<dbReference type="HOGENOM" id="CLU_013501_3_0_10"/>
<dbReference type="PROSITE" id="PS50880">
    <property type="entry name" value="TOPRIM"/>
    <property type="match status" value="1"/>
</dbReference>
<evidence type="ECO:0000256" key="8">
    <source>
        <dbReference type="ARBA" id="ARBA00022833"/>
    </source>
</evidence>
<keyword evidence="5 12" id="KW-0235">DNA replication</keyword>
<dbReference type="Pfam" id="PF01807">
    <property type="entry name" value="Zn_ribbon_DnaG"/>
    <property type="match status" value="1"/>
</dbReference>
<dbReference type="HAMAP" id="MF_00974">
    <property type="entry name" value="DNA_primase_DnaG"/>
    <property type="match status" value="1"/>
</dbReference>
<dbReference type="GO" id="GO:0006269">
    <property type="term" value="P:DNA replication, synthesis of primer"/>
    <property type="evidence" value="ECO:0007669"/>
    <property type="project" value="UniProtKB-UniRule"/>
</dbReference>
<protein>
    <recommendedName>
        <fullName evidence="12 13">DNA primase</fullName>
        <ecNumber evidence="12">2.7.7.101</ecNumber>
    </recommendedName>
</protein>
<keyword evidence="3 12" id="KW-0808">Transferase</keyword>
<dbReference type="CDD" id="cd03364">
    <property type="entry name" value="TOPRIM_DnaG_primases"/>
    <property type="match status" value="1"/>
</dbReference>
<dbReference type="Pfam" id="PF13155">
    <property type="entry name" value="Toprim_2"/>
    <property type="match status" value="1"/>
</dbReference>
<evidence type="ECO:0000256" key="13">
    <source>
        <dbReference type="PIRNR" id="PIRNR002811"/>
    </source>
</evidence>
<dbReference type="Proteomes" id="UP000005631">
    <property type="component" value="Chromosome"/>
</dbReference>
<evidence type="ECO:0000256" key="14">
    <source>
        <dbReference type="SAM" id="Coils"/>
    </source>
</evidence>
<feature type="coiled-coil region" evidence="14">
    <location>
        <begin position="615"/>
        <end position="642"/>
    </location>
</feature>
<dbReference type="InterPro" id="IPR019475">
    <property type="entry name" value="DNA_primase_DnaB-bd"/>
</dbReference>
<dbReference type="PANTHER" id="PTHR30313">
    <property type="entry name" value="DNA PRIMASE"/>
    <property type="match status" value="1"/>
</dbReference>
<keyword evidence="10 12" id="KW-0238">DNA-binding</keyword>
<keyword evidence="14" id="KW-0175">Coiled coil</keyword>
<keyword evidence="9" id="KW-0460">Magnesium</keyword>
<dbReference type="InterPro" id="IPR013264">
    <property type="entry name" value="DNAG_N"/>
</dbReference>
<dbReference type="AlphaFoldDB" id="G8QZN0"/>
<dbReference type="NCBIfam" id="TIGR01391">
    <property type="entry name" value="dnaG"/>
    <property type="match status" value="1"/>
</dbReference>
<dbReference type="InterPro" id="IPR030846">
    <property type="entry name" value="DnaG_bac"/>
</dbReference>
<dbReference type="SMART" id="SM00400">
    <property type="entry name" value="ZnF_CHCC"/>
    <property type="match status" value="1"/>
</dbReference>
<dbReference type="InterPro" id="IPR002694">
    <property type="entry name" value="Znf_CHC2"/>
</dbReference>
<keyword evidence="1 12" id="KW-0240">DNA-directed RNA polymerase</keyword>
<evidence type="ECO:0000256" key="1">
    <source>
        <dbReference type="ARBA" id="ARBA00022478"/>
    </source>
</evidence>
<dbReference type="GO" id="GO:0003899">
    <property type="term" value="F:DNA-directed RNA polymerase activity"/>
    <property type="evidence" value="ECO:0007669"/>
    <property type="project" value="UniProtKB-UniRule"/>
</dbReference>
<dbReference type="RefSeq" id="WP_014203032.1">
    <property type="nucleotide sequence ID" value="NC_016599.1"/>
</dbReference>
<accession>G8QZN0</accession>
<dbReference type="Pfam" id="PF10410">
    <property type="entry name" value="DnaB_bind"/>
    <property type="match status" value="1"/>
</dbReference>
<dbReference type="GO" id="GO:0005737">
    <property type="term" value="C:cytoplasm"/>
    <property type="evidence" value="ECO:0007669"/>
    <property type="project" value="TreeGrafter"/>
</dbReference>
<gene>
    <name evidence="12" type="primary">dnaG</name>
    <name evidence="16" type="ordered locus">Oweho_2720</name>
</gene>
<reference evidence="16 17" key="1">
    <citation type="journal article" date="2012" name="Stand. Genomic Sci.">
        <title>Genome sequence of the orange-pigmented seawater bacterium Owenweeksia hongkongensis type strain (UST20020801(T)).</title>
        <authorList>
            <person name="Riedel T."/>
            <person name="Held B."/>
            <person name="Nolan M."/>
            <person name="Lucas S."/>
            <person name="Lapidus A."/>
            <person name="Tice H."/>
            <person name="Del Rio T.G."/>
            <person name="Cheng J.F."/>
            <person name="Han C."/>
            <person name="Tapia R."/>
            <person name="Goodwin L.A."/>
            <person name="Pitluck S."/>
            <person name="Liolios K."/>
            <person name="Mavromatis K."/>
            <person name="Pagani I."/>
            <person name="Ivanova N."/>
            <person name="Mikhailova N."/>
            <person name="Pati A."/>
            <person name="Chen A."/>
            <person name="Palaniappan K."/>
            <person name="Rohde M."/>
            <person name="Tindall B.J."/>
            <person name="Detter J.C."/>
            <person name="Goker M."/>
            <person name="Woyke T."/>
            <person name="Bristow J."/>
            <person name="Eisen J.A."/>
            <person name="Markowitz V."/>
            <person name="Hugenholtz P."/>
            <person name="Klenk H.P."/>
            <person name="Kyrpides N.C."/>
        </authorList>
    </citation>
    <scope>NUCLEOTIDE SEQUENCE</scope>
    <source>
        <strain evidence="17">DSM 17368 / JCM 12287 / NRRL B-23963</strain>
    </source>
</reference>
<sequence>MISNESIDKIFETARIEEVIADFVTLKKAGSSYKGLSPFVNEKTPSFIVSPAKQIYKDFSSGKGGNVVSFLMEHEHYSYPEALKWLAARYNIEVEETGQTDEQKQKRSEKESLYLVNEFANRYFQDQLWKSEEGKNIGLSYFKERGFTEETIKKFQLGYSPNEYEAFTKAAQKEQYSLEFLVKSGVTKESNGRTTDRFRGRVMFPILSHTGRVLGFGGRTLMKDAKIAKYLNSPESEIYHKSKTLYGIFQAKNELSKQDNCLLVEGYTDVISLNQAGVKNVVASSGTSLTKDQIVLIKRYTKNVTILYDGDSAGIKASLRGIDMILEEGLNVQVLLFPDGEDPDSFAKKVSSTELTDYIKEEKQDFLRFKAALLLKEAGSNPLEKSKAARDIVESIAVIPDALQRNAYIQECAHVLQMQERILFTELAQVMKNVAVRQEKEQQREEKANARLQVVENESAPPSAIDITTTAHYEQERSLCWLLLNYGQHLCTFHESEDEDEEDEEAELDQETVAEYIVSELAVDEIVFNNSAFNEILESFTKAFDDHGQILNSDYFVRKEGSEIVNVVVDLVTEKHELHDWQRQKVFVPEKNAFVKNYTIQAVLRYKEKRISDLIRQIQTDLKNADNVAEELVRKIETFNKLNQLRAQIDKELNRVV</sequence>
<dbReference type="OrthoDB" id="9803773at2"/>
<dbReference type="GO" id="GO:0008270">
    <property type="term" value="F:zinc ion binding"/>
    <property type="evidence" value="ECO:0007669"/>
    <property type="project" value="UniProtKB-KW"/>
</dbReference>
<feature type="domain" description="Toprim" evidence="15">
    <location>
        <begin position="259"/>
        <end position="340"/>
    </location>
</feature>
<dbReference type="KEGG" id="oho:Oweho_2720"/>
<comment type="cofactor">
    <cofactor evidence="13">
        <name>Zn(2+)</name>
        <dbReference type="ChEBI" id="CHEBI:29105"/>
    </cofactor>
    <text evidence="13">Binds 1 zinc ion per monomer.</text>
</comment>
<evidence type="ECO:0000256" key="11">
    <source>
        <dbReference type="ARBA" id="ARBA00023163"/>
    </source>
</evidence>
<comment type="catalytic activity">
    <reaction evidence="12">
        <text>ssDNA + n NTP = ssDNA/pppN(pN)n-1 hybrid + (n-1) diphosphate.</text>
        <dbReference type="EC" id="2.7.7.101"/>
    </reaction>
</comment>
<dbReference type="GO" id="GO:0003677">
    <property type="term" value="F:DNA binding"/>
    <property type="evidence" value="ECO:0007669"/>
    <property type="project" value="UniProtKB-KW"/>
</dbReference>
<dbReference type="FunFam" id="3.40.1360.10:FF:000002">
    <property type="entry name" value="DNA primase"/>
    <property type="match status" value="1"/>
</dbReference>
<dbReference type="GO" id="GO:0000428">
    <property type="term" value="C:DNA-directed RNA polymerase complex"/>
    <property type="evidence" value="ECO:0007669"/>
    <property type="project" value="UniProtKB-KW"/>
</dbReference>
<dbReference type="InterPro" id="IPR037068">
    <property type="entry name" value="DNA_primase_core_N_sf"/>
</dbReference>
<dbReference type="STRING" id="926562.Oweho_2720"/>
<dbReference type="Gene3D" id="3.90.580.10">
    <property type="entry name" value="Zinc finger, CHC2-type domain"/>
    <property type="match status" value="1"/>
</dbReference>
<dbReference type="PIRSF" id="PIRSF002811">
    <property type="entry name" value="DnaG"/>
    <property type="match status" value="1"/>
</dbReference>
<dbReference type="SUPFAM" id="SSF57783">
    <property type="entry name" value="Zinc beta-ribbon"/>
    <property type="match status" value="1"/>
</dbReference>
<name>G8QZN0_OWEHD</name>
<comment type="function">
    <text evidence="12 13">RNA polymerase that catalyzes the synthesis of short RNA molecules used as primers for DNA polymerase during DNA replication.</text>
</comment>
<organism evidence="16 17">
    <name type="scientific">Owenweeksia hongkongensis (strain DSM 17368 / CIP 108786 / JCM 12287 / NRRL B-23963 / UST20020801)</name>
    <dbReference type="NCBI Taxonomy" id="926562"/>
    <lineage>
        <taxon>Bacteria</taxon>
        <taxon>Pseudomonadati</taxon>
        <taxon>Bacteroidota</taxon>
        <taxon>Flavobacteriia</taxon>
        <taxon>Flavobacteriales</taxon>
        <taxon>Owenweeksiaceae</taxon>
        <taxon>Owenweeksia</taxon>
    </lineage>
</organism>
<dbReference type="GO" id="GO:1990077">
    <property type="term" value="C:primosome complex"/>
    <property type="evidence" value="ECO:0007669"/>
    <property type="project" value="UniProtKB-KW"/>
</dbReference>
<dbReference type="Gene3D" id="3.40.1360.10">
    <property type="match status" value="1"/>
</dbReference>